<dbReference type="Proteomes" id="UP000293902">
    <property type="component" value="Chromosome"/>
</dbReference>
<dbReference type="InterPro" id="IPR023885">
    <property type="entry name" value="4Fe4S-binding_SPASM_dom"/>
</dbReference>
<dbReference type="EMBL" id="CP036313">
    <property type="protein sequence ID" value="QBH12855.1"/>
    <property type="molecule type" value="Genomic_DNA"/>
</dbReference>
<dbReference type="Proteomes" id="UP000248798">
    <property type="component" value="Unassembled WGS sequence"/>
</dbReference>
<name>A0A328FGY4_9BACT</name>
<protein>
    <submittedName>
        <fullName evidence="1">SPASM domain-containing protein</fullName>
    </submittedName>
</protein>
<evidence type="ECO:0000313" key="1">
    <source>
        <dbReference type="EMBL" id="QBH12855.1"/>
    </source>
</evidence>
<organism evidence="2 3">
    <name type="scientific">Desulfobacter hydrogenophilus</name>
    <dbReference type="NCBI Taxonomy" id="2291"/>
    <lineage>
        <taxon>Bacteria</taxon>
        <taxon>Pseudomonadati</taxon>
        <taxon>Thermodesulfobacteriota</taxon>
        <taxon>Desulfobacteria</taxon>
        <taxon>Desulfobacterales</taxon>
        <taxon>Desulfobacteraceae</taxon>
        <taxon>Desulfobacter</taxon>
    </lineage>
</organism>
<dbReference type="OrthoDB" id="9782387at2"/>
<dbReference type="AlphaFoldDB" id="A0A328FGY4"/>
<proteinExistence type="predicted"/>
<accession>A0A328FGY4</accession>
<dbReference type="Gene3D" id="3.20.20.70">
    <property type="entry name" value="Aldolase class I"/>
    <property type="match status" value="1"/>
</dbReference>
<dbReference type="NCBIfam" id="TIGR04085">
    <property type="entry name" value="rSAM_more_4Fe4S"/>
    <property type="match status" value="1"/>
</dbReference>
<gene>
    <name evidence="2" type="ORF">DO021_05580</name>
    <name evidence="1" type="ORF">EYB58_07965</name>
</gene>
<evidence type="ECO:0000313" key="3">
    <source>
        <dbReference type="Proteomes" id="UP000248798"/>
    </source>
</evidence>
<sequence>MCWIWGLPKQAFHRPKLAAFRKNAALSNKKPCDGCWAASICAGGCYHEAGIRQGSLLSPNLHYCQWIKSWIETGLNAYARLSVQVPDFLDNLSMLRGHEPLPESIYKKVSIIC</sequence>
<evidence type="ECO:0000313" key="4">
    <source>
        <dbReference type="Proteomes" id="UP000293902"/>
    </source>
</evidence>
<evidence type="ECO:0000313" key="2">
    <source>
        <dbReference type="EMBL" id="RAM03090.1"/>
    </source>
</evidence>
<keyword evidence="4" id="KW-1185">Reference proteome</keyword>
<dbReference type="EMBL" id="QLNI01000008">
    <property type="protein sequence ID" value="RAM03090.1"/>
    <property type="molecule type" value="Genomic_DNA"/>
</dbReference>
<dbReference type="InterPro" id="IPR013785">
    <property type="entry name" value="Aldolase_TIM"/>
</dbReference>
<reference evidence="1 4" key="2">
    <citation type="submission" date="2019-02" db="EMBL/GenBank/DDBJ databases">
        <title>Complete genome sequence of Desulfobacter hydrogenophilus AcRS1.</title>
        <authorList>
            <person name="Marietou A."/>
            <person name="Lund M.B."/>
            <person name="Marshall I.P.G."/>
            <person name="Schreiber L."/>
            <person name="Jorgensen B."/>
        </authorList>
    </citation>
    <scope>NUCLEOTIDE SEQUENCE [LARGE SCALE GENOMIC DNA]</scope>
    <source>
        <strain evidence="1 4">AcRS1</strain>
    </source>
</reference>
<reference evidence="2 3" key="1">
    <citation type="submission" date="2018-06" db="EMBL/GenBank/DDBJ databases">
        <title>Complete Genome Sequence of Desulfobacter hydrogenophilus (DSM3380).</title>
        <authorList>
            <person name="Marietou A."/>
            <person name="Schreiber L."/>
            <person name="Marshall I."/>
            <person name="Jorgensen B."/>
        </authorList>
    </citation>
    <scope>NUCLEOTIDE SEQUENCE [LARGE SCALE GENOMIC DNA]</scope>
    <source>
        <strain evidence="2 3">DSM 3380</strain>
    </source>
</reference>